<name>A0A6J1HUP7_CUCMA</name>
<evidence type="ECO:0000256" key="1">
    <source>
        <dbReference type="SAM" id="Coils"/>
    </source>
</evidence>
<proteinExistence type="predicted"/>
<sequence length="566" mass="61985">MAMAAFKSSSRRGSSTSATPSSSSGVSTSVKDSKQNDNSLKKATMRRSRSVSAFPRSSTVDVSADFSNSRDNPLFWSNGSPPMEEARSVNLELDDSSARVRPGSSKRVSCGGVESTRGRSVSRNSDSGSVGLGNRKTGCRSLSRVGAERRDRSASVSRYTVSSQSVVNSESEAERESCYSTKSNGRKTPDSVLRGRREAGSVRSSSDALQQSKGLQTRSSQLSPFDLSDNCDVSVSCSFEDRLSTASSLSEAEEKTIRAVCEQMKSMKGDCLQGQSSASDIYDIIQYEVRRAVQDIHNDLLNASQSGADAVGSSNIDIPPELVNPGAVEMVMDLRSEYSKKLELSQDRARKLRADLAVEEQRGLELSRILREVIPAPKTSMRRKASIERRRMSKRLTDDALAYFDECVSLSTFDGSDFSSMEETPPPIHQVSSTTQVLDGTPQFQESATIETASESEQYNLGQTSYRSSKLSKSQFSFSNKPQETYGIIQQDIGKYIQKCEKDGNKSRVVSMKKQCDIIMNDRNMEKASESLLFDRLVFRNRIESGSILLCGVSSSATSSYYASII</sequence>
<dbReference type="PANTHER" id="PTHR34466">
    <property type="entry name" value="OS11G0129800 PROTEIN"/>
    <property type="match status" value="1"/>
</dbReference>
<feature type="compositionally biased region" description="Low complexity" evidence="2">
    <location>
        <begin position="161"/>
        <end position="170"/>
    </location>
</feature>
<feature type="region of interest" description="Disordered" evidence="2">
    <location>
        <begin position="1"/>
        <end position="221"/>
    </location>
</feature>
<dbReference type="RefSeq" id="XP_022968381.1">
    <property type="nucleotide sequence ID" value="XM_023112613.1"/>
</dbReference>
<evidence type="ECO:0000256" key="2">
    <source>
        <dbReference type="SAM" id="MobiDB-lite"/>
    </source>
</evidence>
<keyword evidence="3" id="KW-1185">Reference proteome</keyword>
<evidence type="ECO:0000313" key="3">
    <source>
        <dbReference type="Proteomes" id="UP000504608"/>
    </source>
</evidence>
<gene>
    <name evidence="4" type="primary">LOC111467644</name>
</gene>
<keyword evidence="1" id="KW-0175">Coiled coil</keyword>
<protein>
    <submittedName>
        <fullName evidence="4">Uncharacterized protein LOC111467644 isoform X2</fullName>
    </submittedName>
</protein>
<feature type="compositionally biased region" description="Low complexity" evidence="2">
    <location>
        <begin position="11"/>
        <end position="30"/>
    </location>
</feature>
<feature type="compositionally biased region" description="Polar residues" evidence="2">
    <location>
        <begin position="118"/>
        <end position="128"/>
    </location>
</feature>
<feature type="compositionally biased region" description="Polar residues" evidence="2">
    <location>
        <begin position="202"/>
        <end position="221"/>
    </location>
</feature>
<evidence type="ECO:0000313" key="4">
    <source>
        <dbReference type="RefSeq" id="XP_022968381.1"/>
    </source>
</evidence>
<dbReference type="Proteomes" id="UP000504608">
    <property type="component" value="Unplaced"/>
</dbReference>
<feature type="compositionally biased region" description="Basic and acidic residues" evidence="2">
    <location>
        <begin position="187"/>
        <end position="200"/>
    </location>
</feature>
<dbReference type="PANTHER" id="PTHR34466:SF3">
    <property type="entry name" value="OS11G0129800 PROTEIN"/>
    <property type="match status" value="1"/>
</dbReference>
<dbReference type="GeneID" id="111467644"/>
<organism evidence="3 4">
    <name type="scientific">Cucurbita maxima</name>
    <name type="common">Pumpkin</name>
    <name type="synonym">Winter squash</name>
    <dbReference type="NCBI Taxonomy" id="3661"/>
    <lineage>
        <taxon>Eukaryota</taxon>
        <taxon>Viridiplantae</taxon>
        <taxon>Streptophyta</taxon>
        <taxon>Embryophyta</taxon>
        <taxon>Tracheophyta</taxon>
        <taxon>Spermatophyta</taxon>
        <taxon>Magnoliopsida</taxon>
        <taxon>eudicotyledons</taxon>
        <taxon>Gunneridae</taxon>
        <taxon>Pentapetalae</taxon>
        <taxon>rosids</taxon>
        <taxon>fabids</taxon>
        <taxon>Cucurbitales</taxon>
        <taxon>Cucurbitaceae</taxon>
        <taxon>Cucurbiteae</taxon>
        <taxon>Cucurbita</taxon>
    </lineage>
</organism>
<accession>A0A6J1HUP7</accession>
<dbReference type="AlphaFoldDB" id="A0A6J1HUP7"/>
<feature type="coiled-coil region" evidence="1">
    <location>
        <begin position="335"/>
        <end position="362"/>
    </location>
</feature>
<feature type="compositionally biased region" description="Polar residues" evidence="2">
    <location>
        <begin position="55"/>
        <end position="80"/>
    </location>
</feature>
<reference evidence="4" key="1">
    <citation type="submission" date="2025-08" db="UniProtKB">
        <authorList>
            <consortium name="RefSeq"/>
        </authorList>
    </citation>
    <scope>IDENTIFICATION</scope>
    <source>
        <tissue evidence="4">Young leaves</tissue>
    </source>
</reference>